<reference evidence="7" key="1">
    <citation type="submission" date="2013-09" db="EMBL/GenBank/DDBJ databases">
        <title>Corchorus olitorius genome sequencing.</title>
        <authorList>
            <person name="Alam M."/>
            <person name="Haque M.S."/>
            <person name="Islam M.S."/>
            <person name="Emdad E.M."/>
            <person name="Islam M.M."/>
            <person name="Ahmed B."/>
            <person name="Halim A."/>
            <person name="Hossen Q.M.M."/>
            <person name="Hossain M.Z."/>
            <person name="Ahmed R."/>
            <person name="Khan M.M."/>
            <person name="Islam R."/>
            <person name="Rashid M.M."/>
            <person name="Khan S.A."/>
            <person name="Rahman M.S."/>
            <person name="Alam M."/>
            <person name="Yahiya A.S."/>
            <person name="Khan M.S."/>
            <person name="Azam M.S."/>
            <person name="Haque T."/>
            <person name="Lashkar M.Z.H."/>
            <person name="Akhand A.I."/>
            <person name="Morshed G."/>
            <person name="Roy S."/>
            <person name="Uddin K.S."/>
            <person name="Rabeya T."/>
            <person name="Hossain A.S."/>
            <person name="Chowdhury A."/>
            <person name="Snigdha A.R."/>
            <person name="Mortoza M.S."/>
            <person name="Matin S.A."/>
            <person name="Hoque S.M.E."/>
            <person name="Islam M.K."/>
            <person name="Roy D.K."/>
            <person name="Haider R."/>
            <person name="Moosa M.M."/>
            <person name="Elias S.M."/>
            <person name="Hasan A.M."/>
            <person name="Jahan S."/>
            <person name="Shafiuddin M."/>
            <person name="Mahmood N."/>
            <person name="Shommy N.S."/>
        </authorList>
    </citation>
    <scope>NUCLEOTIDE SEQUENCE [LARGE SCALE GENOMIC DNA]</scope>
    <source>
        <strain evidence="7">cv. O-4</strain>
    </source>
</reference>
<dbReference type="InterPro" id="IPR010285">
    <property type="entry name" value="DNA_helicase_pif1-like_DEAD"/>
</dbReference>
<sequence>MTRSSLKNRPVKSVPTVSALQARSNRQRRCARNPCGNRFVEPRAEQLNDDDTRPNHIYLRSTVTMNGELRTIGSQSSAVKGLSEAIRSNFARRRHIMAINCHKASTSILVRELNLTLISNREITPAEKYHIEYLLVTQGLIQLPSPRVTPPYLYYLLKYEEQDGLQQHFRMYIRLYNSMFQFTSFGAYIDNTINAGLGPFVFRINKQIYHRIGTLLPVQGCRPKFCQLYIYDTQNENENRVNAIAGDGDSSTINRNIIQGLMFMFDELNEVAKAFRNARDRFEENSEINMRLRLICSRDETQRNYIAPTSTNIAGLIVGNESEGYMERDIIVDHRSDGLQTISNLHPLYMSMQYPVLFPYGEDGFHLGMRYRESPLKQKMKRKEIRINYIYDHQTEIRVDFYENVSDAMDRGDTYGNSIGKKIILPASFTGSPRPDIVARVFKLKLDDRIEDLTKNEHFGLAKAVAYSVEFQKRGLPHVHILLWLEHSSAFRNSATIDKYISAEIPDHSIDRVGYDAVTNFMINGPCGLAKLNALCMSDGGDKEWDYVMKQTAEWATTHKIKIRQVFVALVMFSEVSNPGNLFEDNWRSMFDDILYRFRTAARMPNYSMRDEDLRNYVPLAIEDLLTKCCSSLRDKNLPLLTMSSVNIRDNRLIEEETCYNLGELANQYHQMLGKTYLWKTLIAGVRSVGKIVLAVASSGIASLLLPGGRTAHSRFKLPLNVDKWSTCEIKKGTQLAKLLLETNLVIWDEAPMIHKFCFEALDKTMRDIFSTVSRERVERPFGGLTMVLGGDFRQVLPVIPGGTKSDIINASICTSHLWKEFEIFTLVTNMRLLQPGIDDCSRRELRSFGDWLLQVGDGTVQSFPPRRDEECQRIQIPEELLIQPGSNPYENSDAPNQDAVSYPSELLNKVSLPGVPSHELRLKIGCVVMLMRNINQVAGLCNGTRLVILQLTPFLIEARIVSGDHFGDKGGYFFE</sequence>
<evidence type="ECO:0000259" key="4">
    <source>
        <dbReference type="Pfam" id="PF14214"/>
    </source>
</evidence>
<organism evidence="6 7">
    <name type="scientific">Corchorus olitorius</name>
    <dbReference type="NCBI Taxonomy" id="93759"/>
    <lineage>
        <taxon>Eukaryota</taxon>
        <taxon>Viridiplantae</taxon>
        <taxon>Streptophyta</taxon>
        <taxon>Embryophyta</taxon>
        <taxon>Tracheophyta</taxon>
        <taxon>Spermatophyta</taxon>
        <taxon>Magnoliopsida</taxon>
        <taxon>eudicotyledons</taxon>
        <taxon>Gunneridae</taxon>
        <taxon>Pentapetalae</taxon>
        <taxon>rosids</taxon>
        <taxon>malvids</taxon>
        <taxon>Malvales</taxon>
        <taxon>Malvaceae</taxon>
        <taxon>Grewioideae</taxon>
        <taxon>Apeibeae</taxon>
        <taxon>Corchorus</taxon>
    </lineage>
</organism>
<dbReference type="EMBL" id="AWUE01015021">
    <property type="protein sequence ID" value="OMO99938.1"/>
    <property type="molecule type" value="Genomic_DNA"/>
</dbReference>
<dbReference type="GO" id="GO:0043139">
    <property type="term" value="F:5'-3' DNA helicase activity"/>
    <property type="evidence" value="ECO:0007669"/>
    <property type="project" value="UniProtKB-EC"/>
</dbReference>
<dbReference type="InterPro" id="IPR027417">
    <property type="entry name" value="P-loop_NTPase"/>
</dbReference>
<comment type="similarity">
    <text evidence="1">Belongs to the helicase family.</text>
</comment>
<dbReference type="OrthoDB" id="1931557at2759"/>
<keyword evidence="1" id="KW-0547">Nucleotide-binding</keyword>
<dbReference type="STRING" id="93759.A0A1R3JYL4"/>
<dbReference type="GO" id="GO:0006310">
    <property type="term" value="P:DNA recombination"/>
    <property type="evidence" value="ECO:0007669"/>
    <property type="project" value="UniProtKB-KW"/>
</dbReference>
<keyword evidence="1 6" id="KW-0347">Helicase</keyword>
<dbReference type="GO" id="GO:0016887">
    <property type="term" value="F:ATP hydrolysis activity"/>
    <property type="evidence" value="ECO:0007669"/>
    <property type="project" value="RHEA"/>
</dbReference>
<comment type="caution">
    <text evidence="6">The sequence shown here is derived from an EMBL/GenBank/DDBJ whole genome shotgun (WGS) entry which is preliminary data.</text>
</comment>
<dbReference type="SUPFAM" id="SSF52540">
    <property type="entry name" value="P-loop containing nucleoside triphosphate hydrolases"/>
    <property type="match status" value="2"/>
</dbReference>
<feature type="compositionally biased region" description="Polar residues" evidence="2">
    <location>
        <begin position="15"/>
        <end position="24"/>
    </location>
</feature>
<protein>
    <recommendedName>
        <fullName evidence="1">ATP-dependent DNA helicase</fullName>
        <ecNumber evidence="1">5.6.2.3</ecNumber>
    </recommendedName>
</protein>
<dbReference type="Pfam" id="PF14214">
    <property type="entry name" value="Helitron_like_N"/>
    <property type="match status" value="1"/>
</dbReference>
<evidence type="ECO:0000313" key="7">
    <source>
        <dbReference type="Proteomes" id="UP000187203"/>
    </source>
</evidence>
<dbReference type="GO" id="GO:0005524">
    <property type="term" value="F:ATP binding"/>
    <property type="evidence" value="ECO:0007669"/>
    <property type="project" value="UniProtKB-KW"/>
</dbReference>
<evidence type="ECO:0000259" key="5">
    <source>
        <dbReference type="Pfam" id="PF21530"/>
    </source>
</evidence>
<dbReference type="Pfam" id="PF21530">
    <property type="entry name" value="Pif1_2B_dom"/>
    <property type="match status" value="1"/>
</dbReference>
<feature type="domain" description="DNA helicase Pif1-like 2B" evidence="5">
    <location>
        <begin position="906"/>
        <end position="952"/>
    </location>
</feature>
<gene>
    <name evidence="6" type="ORF">COLO4_13015</name>
</gene>
<dbReference type="GO" id="GO:0006281">
    <property type="term" value="P:DNA repair"/>
    <property type="evidence" value="ECO:0007669"/>
    <property type="project" value="UniProtKB-KW"/>
</dbReference>
<keyword evidence="1" id="KW-0227">DNA damage</keyword>
<dbReference type="Pfam" id="PF05970">
    <property type="entry name" value="PIF1"/>
    <property type="match status" value="1"/>
</dbReference>
<dbReference type="PANTHER" id="PTHR10492">
    <property type="match status" value="1"/>
</dbReference>
<dbReference type="AlphaFoldDB" id="A0A1R3JYL4"/>
<name>A0A1R3JYL4_9ROSI</name>
<dbReference type="Gene3D" id="3.40.50.300">
    <property type="entry name" value="P-loop containing nucleotide triphosphate hydrolases"/>
    <property type="match status" value="1"/>
</dbReference>
<keyword evidence="1" id="KW-0067">ATP-binding</keyword>
<keyword evidence="1" id="KW-0234">DNA repair</keyword>
<feature type="domain" description="DNA helicase Pif1-like DEAD-box helicase" evidence="3">
    <location>
        <begin position="674"/>
        <end position="862"/>
    </location>
</feature>
<evidence type="ECO:0000313" key="6">
    <source>
        <dbReference type="EMBL" id="OMO99938.1"/>
    </source>
</evidence>
<feature type="region of interest" description="Disordered" evidence="2">
    <location>
        <begin position="1"/>
        <end position="35"/>
    </location>
</feature>
<dbReference type="EC" id="5.6.2.3" evidence="1"/>
<evidence type="ECO:0000259" key="3">
    <source>
        <dbReference type="Pfam" id="PF05970"/>
    </source>
</evidence>
<dbReference type="InterPro" id="IPR025476">
    <property type="entry name" value="Helitron_helicase-like"/>
</dbReference>
<comment type="cofactor">
    <cofactor evidence="1">
        <name>Mg(2+)</name>
        <dbReference type="ChEBI" id="CHEBI:18420"/>
    </cofactor>
</comment>
<keyword evidence="1" id="KW-0233">DNA recombination</keyword>
<comment type="catalytic activity">
    <reaction evidence="1">
        <text>ATP + H2O = ADP + phosphate + H(+)</text>
        <dbReference type="Rhea" id="RHEA:13065"/>
        <dbReference type="ChEBI" id="CHEBI:15377"/>
        <dbReference type="ChEBI" id="CHEBI:15378"/>
        <dbReference type="ChEBI" id="CHEBI:30616"/>
        <dbReference type="ChEBI" id="CHEBI:43474"/>
        <dbReference type="ChEBI" id="CHEBI:456216"/>
        <dbReference type="EC" id="5.6.2.3"/>
    </reaction>
</comment>
<proteinExistence type="inferred from homology"/>
<feature type="domain" description="Helitron helicase-like" evidence="4">
    <location>
        <begin position="434"/>
        <end position="483"/>
    </location>
</feature>
<evidence type="ECO:0000256" key="1">
    <source>
        <dbReference type="RuleBase" id="RU363044"/>
    </source>
</evidence>
<dbReference type="PANTHER" id="PTHR10492:SF90">
    <property type="entry name" value="ATP-DEPENDENT DNA HELICASE"/>
    <property type="match status" value="1"/>
</dbReference>
<dbReference type="Proteomes" id="UP000187203">
    <property type="component" value="Unassembled WGS sequence"/>
</dbReference>
<accession>A0A1R3JYL4</accession>
<dbReference type="GO" id="GO:0000723">
    <property type="term" value="P:telomere maintenance"/>
    <property type="evidence" value="ECO:0007669"/>
    <property type="project" value="InterPro"/>
</dbReference>
<dbReference type="InterPro" id="IPR049163">
    <property type="entry name" value="Pif1-like_2B_dom"/>
</dbReference>
<keyword evidence="1" id="KW-0378">Hydrolase</keyword>
<keyword evidence="7" id="KW-1185">Reference proteome</keyword>
<evidence type="ECO:0000256" key="2">
    <source>
        <dbReference type="SAM" id="MobiDB-lite"/>
    </source>
</evidence>